<reference evidence="7" key="1">
    <citation type="submission" date="2010-05" db="EMBL/GenBank/DDBJ databases">
        <title>The complete genome of Truepera radiovictris DSM 17093.</title>
        <authorList>
            <consortium name="US DOE Joint Genome Institute (JGI-PGF)"/>
            <person name="Lucas S."/>
            <person name="Copeland A."/>
            <person name="Lapidus A."/>
            <person name="Glavina del Rio T."/>
            <person name="Dalin E."/>
            <person name="Tice H."/>
            <person name="Bruce D."/>
            <person name="Goodwin L."/>
            <person name="Pitluck S."/>
            <person name="Kyrpides N."/>
            <person name="Mavromatis K."/>
            <person name="Ovchinnikova G."/>
            <person name="Munk A.C."/>
            <person name="Detter J.C."/>
            <person name="Han C."/>
            <person name="Tapia R."/>
            <person name="Land M."/>
            <person name="Hauser L."/>
            <person name="Markowitz V."/>
            <person name="Cheng J.-F."/>
            <person name="Hugenholtz P."/>
            <person name="Woyke T."/>
            <person name="Wu D."/>
            <person name="Tindall B."/>
            <person name="Pomrenke H.G."/>
            <person name="Brambilla E."/>
            <person name="Klenk H.-P."/>
            <person name="Eisen J.A."/>
        </authorList>
    </citation>
    <scope>NUCLEOTIDE SEQUENCE [LARGE SCALE GENOMIC DNA]</scope>
    <source>
        <strain evidence="7">DSM 17093 / CIP 108686 / LMG 22925 / RQ-24</strain>
    </source>
</reference>
<comment type="similarity">
    <text evidence="4">Belongs to the zinc-containing alcohol dehydrogenase family.</text>
</comment>
<evidence type="ECO:0000256" key="3">
    <source>
        <dbReference type="ARBA" id="ARBA00023002"/>
    </source>
</evidence>
<dbReference type="HOGENOM" id="CLU_026673_11_2_0"/>
<dbReference type="Pfam" id="PF00107">
    <property type="entry name" value="ADH_zinc_N"/>
    <property type="match status" value="1"/>
</dbReference>
<sequence length="346" mass="36085">MRGVKLPGNRQVAFVEVPVPEPGYAQVLLEMKASSICGSDLRAIYREHLGAGPEAYQNVIAGHEPCGRVVSVGPGCKRLGVGDRVVVYHISGCGVCADCRAGYLISCTSPLRAAYGWQRDGGHADYMLAEENTCVLLPEPLTYLDGALVSCGFGTAYEALLRARVSGADRVLVVGMGPVGMAAGLLARALGAPQVIGVDLSEARLALAGERGCIDGAVRADGGALARILELTQGHGCEVALDCSGSGAGRALAVRGARRWGRVVFVGEGPELGALDVSHDLIHRQLTLYGSWVTSTGHMEALLEKLAAWSLHPEVIVTHRYALEEAAAAYETADSGTAGKVAIVMA</sequence>
<dbReference type="SUPFAM" id="SSF51735">
    <property type="entry name" value="NAD(P)-binding Rossmann-fold domains"/>
    <property type="match status" value="1"/>
</dbReference>
<dbReference type="AlphaFoldDB" id="D7CVS5"/>
<evidence type="ECO:0000259" key="5">
    <source>
        <dbReference type="SMART" id="SM00829"/>
    </source>
</evidence>
<dbReference type="EMBL" id="CP002049">
    <property type="protein sequence ID" value="ADI15986.1"/>
    <property type="molecule type" value="Genomic_DNA"/>
</dbReference>
<dbReference type="SUPFAM" id="SSF50129">
    <property type="entry name" value="GroES-like"/>
    <property type="match status" value="1"/>
</dbReference>
<protein>
    <submittedName>
        <fullName evidence="6">Alcohol dehydrogenase GroES domain protein</fullName>
    </submittedName>
</protein>
<dbReference type="InterPro" id="IPR020843">
    <property type="entry name" value="ER"/>
</dbReference>
<evidence type="ECO:0000256" key="1">
    <source>
        <dbReference type="ARBA" id="ARBA00022723"/>
    </source>
</evidence>
<dbReference type="GO" id="GO:0008270">
    <property type="term" value="F:zinc ion binding"/>
    <property type="evidence" value="ECO:0007669"/>
    <property type="project" value="InterPro"/>
</dbReference>
<accession>D7CVS5</accession>
<dbReference type="GO" id="GO:0016491">
    <property type="term" value="F:oxidoreductase activity"/>
    <property type="evidence" value="ECO:0007669"/>
    <property type="project" value="UniProtKB-KW"/>
</dbReference>
<evidence type="ECO:0000313" key="6">
    <source>
        <dbReference type="EMBL" id="ADI15986.1"/>
    </source>
</evidence>
<dbReference type="PANTHER" id="PTHR43401:SF5">
    <property type="entry name" value="ALCOHOL DEHYDROGENASE-RELATED"/>
    <property type="match status" value="1"/>
</dbReference>
<dbReference type="OrthoDB" id="9773078at2"/>
<dbReference type="InterPro" id="IPR050129">
    <property type="entry name" value="Zn_alcohol_dh"/>
</dbReference>
<proteinExistence type="inferred from homology"/>
<dbReference type="Proteomes" id="UP000000379">
    <property type="component" value="Chromosome"/>
</dbReference>
<keyword evidence="1 4" id="KW-0479">Metal-binding</keyword>
<comment type="cofactor">
    <cofactor evidence="4">
        <name>Zn(2+)</name>
        <dbReference type="ChEBI" id="CHEBI:29105"/>
    </cofactor>
</comment>
<dbReference type="Gene3D" id="3.90.180.10">
    <property type="entry name" value="Medium-chain alcohol dehydrogenases, catalytic domain"/>
    <property type="match status" value="1"/>
</dbReference>
<dbReference type="KEGG" id="tra:Trad_2888"/>
<keyword evidence="7" id="KW-1185">Reference proteome</keyword>
<dbReference type="InterPro" id="IPR011032">
    <property type="entry name" value="GroES-like_sf"/>
</dbReference>
<dbReference type="eggNOG" id="COG1063">
    <property type="taxonomic scope" value="Bacteria"/>
</dbReference>
<evidence type="ECO:0000313" key="7">
    <source>
        <dbReference type="Proteomes" id="UP000000379"/>
    </source>
</evidence>
<evidence type="ECO:0000256" key="4">
    <source>
        <dbReference type="RuleBase" id="RU361277"/>
    </source>
</evidence>
<dbReference type="InterPro" id="IPR013149">
    <property type="entry name" value="ADH-like_C"/>
</dbReference>
<dbReference type="PANTHER" id="PTHR43401">
    <property type="entry name" value="L-THREONINE 3-DEHYDROGENASE"/>
    <property type="match status" value="1"/>
</dbReference>
<name>D7CVS5_TRURR</name>
<keyword evidence="2 4" id="KW-0862">Zinc</keyword>
<gene>
    <name evidence="6" type="ordered locus">Trad_2888</name>
</gene>
<organism evidence="6 7">
    <name type="scientific">Truepera radiovictrix (strain DSM 17093 / CIP 108686 / LMG 22925 / RQ-24)</name>
    <dbReference type="NCBI Taxonomy" id="649638"/>
    <lineage>
        <taxon>Bacteria</taxon>
        <taxon>Thermotogati</taxon>
        <taxon>Deinococcota</taxon>
        <taxon>Deinococci</taxon>
        <taxon>Trueperales</taxon>
        <taxon>Trueperaceae</taxon>
        <taxon>Truepera</taxon>
    </lineage>
</organism>
<dbReference type="PROSITE" id="PS00059">
    <property type="entry name" value="ADH_ZINC"/>
    <property type="match status" value="1"/>
</dbReference>
<dbReference type="CDD" id="cd08239">
    <property type="entry name" value="THR_DH_like"/>
    <property type="match status" value="1"/>
</dbReference>
<dbReference type="STRING" id="649638.Trad_2888"/>
<reference evidence="6 7" key="2">
    <citation type="journal article" date="2011" name="Stand. Genomic Sci.">
        <title>Complete genome sequence of Truepera radiovictrix type strain (RQ-24).</title>
        <authorList>
            <person name="Ivanova N."/>
            <person name="Rohde C."/>
            <person name="Munk C."/>
            <person name="Nolan M."/>
            <person name="Lucas S."/>
            <person name="Del Rio T.G."/>
            <person name="Tice H."/>
            <person name="Deshpande S."/>
            <person name="Cheng J.F."/>
            <person name="Tapia R."/>
            <person name="Han C."/>
            <person name="Goodwin L."/>
            <person name="Pitluck S."/>
            <person name="Liolios K."/>
            <person name="Mavromatis K."/>
            <person name="Mikhailova N."/>
            <person name="Pati A."/>
            <person name="Chen A."/>
            <person name="Palaniappan K."/>
            <person name="Land M."/>
            <person name="Hauser L."/>
            <person name="Chang Y.J."/>
            <person name="Jeffries C.D."/>
            <person name="Brambilla E."/>
            <person name="Rohde M."/>
            <person name="Goker M."/>
            <person name="Tindall B.J."/>
            <person name="Woyke T."/>
            <person name="Bristow J."/>
            <person name="Eisen J.A."/>
            <person name="Markowitz V."/>
            <person name="Hugenholtz P."/>
            <person name="Kyrpides N.C."/>
            <person name="Klenk H.P."/>
            <person name="Lapidus A."/>
        </authorList>
    </citation>
    <scope>NUCLEOTIDE SEQUENCE [LARGE SCALE GENOMIC DNA]</scope>
    <source>
        <strain evidence="7">DSM 17093 / CIP 108686 / LMG 22925 / RQ-24</strain>
    </source>
</reference>
<dbReference type="SMART" id="SM00829">
    <property type="entry name" value="PKS_ER"/>
    <property type="match status" value="1"/>
</dbReference>
<dbReference type="InterPro" id="IPR002328">
    <property type="entry name" value="ADH_Zn_CS"/>
</dbReference>
<evidence type="ECO:0000256" key="2">
    <source>
        <dbReference type="ARBA" id="ARBA00022833"/>
    </source>
</evidence>
<dbReference type="RefSeq" id="WP_013179345.1">
    <property type="nucleotide sequence ID" value="NC_014221.1"/>
</dbReference>
<dbReference type="InterPro" id="IPR013154">
    <property type="entry name" value="ADH-like_N"/>
</dbReference>
<dbReference type="Pfam" id="PF08240">
    <property type="entry name" value="ADH_N"/>
    <property type="match status" value="1"/>
</dbReference>
<dbReference type="InterPro" id="IPR036291">
    <property type="entry name" value="NAD(P)-bd_dom_sf"/>
</dbReference>
<dbReference type="Gene3D" id="3.40.50.720">
    <property type="entry name" value="NAD(P)-binding Rossmann-like Domain"/>
    <property type="match status" value="1"/>
</dbReference>
<feature type="domain" description="Enoyl reductase (ER)" evidence="5">
    <location>
        <begin position="8"/>
        <end position="343"/>
    </location>
</feature>
<keyword evidence="3" id="KW-0560">Oxidoreductase</keyword>